<dbReference type="InterPro" id="IPR036390">
    <property type="entry name" value="WH_DNA-bd_sf"/>
</dbReference>
<keyword evidence="1" id="KW-0479">Metal-binding</keyword>
<feature type="binding site" evidence="1">
    <location>
        <position position="141"/>
    </location>
    <ligand>
        <name>Zn(2+)</name>
        <dbReference type="ChEBI" id="CHEBI:29105"/>
    </ligand>
</feature>
<dbReference type="Proteomes" id="UP000320216">
    <property type="component" value="Chromosome"/>
</dbReference>
<dbReference type="GO" id="GO:0003700">
    <property type="term" value="F:DNA-binding transcription factor activity"/>
    <property type="evidence" value="ECO:0007669"/>
    <property type="project" value="InterPro"/>
</dbReference>
<gene>
    <name evidence="3" type="ORF">FPZ11_01070</name>
</gene>
<dbReference type="EMBL" id="CP042305">
    <property type="protein sequence ID" value="QDZ13579.1"/>
    <property type="molecule type" value="Genomic_DNA"/>
</dbReference>
<organism evidence="3 4">
    <name type="scientific">Humibacter ginsenosidimutans</name>
    <dbReference type="NCBI Taxonomy" id="2599293"/>
    <lineage>
        <taxon>Bacteria</taxon>
        <taxon>Bacillati</taxon>
        <taxon>Actinomycetota</taxon>
        <taxon>Actinomycetes</taxon>
        <taxon>Micrococcales</taxon>
        <taxon>Microbacteriaceae</taxon>
        <taxon>Humibacter</taxon>
    </lineage>
</organism>
<dbReference type="InterPro" id="IPR036388">
    <property type="entry name" value="WH-like_DNA-bd_sf"/>
</dbReference>
<comment type="cofactor">
    <cofactor evidence="1">
        <name>Zn(2+)</name>
        <dbReference type="ChEBI" id="CHEBI:29105"/>
    </cofactor>
    <text evidence="1">Binds 1 zinc ion per subunit.</text>
</comment>
<dbReference type="InterPro" id="IPR002481">
    <property type="entry name" value="FUR"/>
</dbReference>
<dbReference type="KEGG" id="huw:FPZ11_01070"/>
<feature type="binding site" evidence="2">
    <location>
        <position position="102"/>
    </location>
    <ligand>
        <name>Fe cation</name>
        <dbReference type="ChEBI" id="CHEBI:24875"/>
    </ligand>
</feature>
<dbReference type="GO" id="GO:0046872">
    <property type="term" value="F:metal ion binding"/>
    <property type="evidence" value="ECO:0007669"/>
    <property type="project" value="UniProtKB-KW"/>
</dbReference>
<reference evidence="3 4" key="1">
    <citation type="submission" date="2019-07" db="EMBL/GenBank/DDBJ databases">
        <title>Full genome sequence of Humibacter sp. WJ7-1.</title>
        <authorList>
            <person name="Im W.-T."/>
        </authorList>
    </citation>
    <scope>NUCLEOTIDE SEQUENCE [LARGE SCALE GENOMIC DNA]</scope>
    <source>
        <strain evidence="3 4">WJ7-1</strain>
    </source>
</reference>
<keyword evidence="1" id="KW-0862">Zinc</keyword>
<keyword evidence="4" id="KW-1185">Reference proteome</keyword>
<dbReference type="OrthoDB" id="8659436at2"/>
<evidence type="ECO:0000256" key="2">
    <source>
        <dbReference type="PIRSR" id="PIRSR602481-2"/>
    </source>
</evidence>
<keyword evidence="2" id="KW-0408">Iron</keyword>
<accession>A0A5B8M0W2</accession>
<dbReference type="AlphaFoldDB" id="A0A5B8M0W2"/>
<feature type="binding site" evidence="1">
    <location>
        <position position="106"/>
    </location>
    <ligand>
        <name>Zn(2+)</name>
        <dbReference type="ChEBI" id="CHEBI:29105"/>
    </ligand>
</feature>
<dbReference type="Pfam" id="PF01475">
    <property type="entry name" value="FUR"/>
    <property type="match status" value="1"/>
</dbReference>
<comment type="cofactor">
    <cofactor evidence="2">
        <name>Mn(2+)</name>
        <dbReference type="ChEBI" id="CHEBI:29035"/>
    </cofactor>
    <cofactor evidence="2">
        <name>Fe(2+)</name>
        <dbReference type="ChEBI" id="CHEBI:29033"/>
    </cofactor>
    <text evidence="2">Binds 1 Mn(2+) or Fe(2+) ion per subunit.</text>
</comment>
<evidence type="ECO:0000256" key="1">
    <source>
        <dbReference type="PIRSR" id="PIRSR602481-1"/>
    </source>
</evidence>
<feature type="binding site" evidence="1">
    <location>
        <position position="144"/>
    </location>
    <ligand>
        <name>Zn(2+)</name>
        <dbReference type="ChEBI" id="CHEBI:29105"/>
    </ligand>
</feature>
<proteinExistence type="predicted"/>
<dbReference type="SUPFAM" id="SSF46785">
    <property type="entry name" value="Winged helix' DNA-binding domain"/>
    <property type="match status" value="1"/>
</dbReference>
<name>A0A5B8M0W2_9MICO</name>
<dbReference type="Gene3D" id="1.10.10.10">
    <property type="entry name" value="Winged helix-like DNA-binding domain superfamily/Winged helix DNA-binding domain"/>
    <property type="match status" value="1"/>
</dbReference>
<evidence type="ECO:0000313" key="4">
    <source>
        <dbReference type="Proteomes" id="UP000320216"/>
    </source>
</evidence>
<feature type="binding site" evidence="1">
    <location>
        <position position="109"/>
    </location>
    <ligand>
        <name>Zn(2+)</name>
        <dbReference type="ChEBI" id="CHEBI:29105"/>
    </ligand>
</feature>
<protein>
    <submittedName>
        <fullName evidence="3">Transcriptional repressor</fullName>
    </submittedName>
</protein>
<sequence length="147" mass="15856">MLYIVSRRVGGAVVGSEAPGPSGALGPARVGRVHRYRSVVLDALGRCTGPTSAQDLYTLIRSDGARVGLATVYRELHALALERRIYEIRIGTEAAYQLTATDVLVCDHCGRTEEIARRSRVAPELAEFFTGGSPIAVHGRCRNCTQC</sequence>
<evidence type="ECO:0000313" key="3">
    <source>
        <dbReference type="EMBL" id="QDZ13579.1"/>
    </source>
</evidence>